<dbReference type="Proteomes" id="UP001412067">
    <property type="component" value="Unassembled WGS sequence"/>
</dbReference>
<reference evidence="1 2" key="1">
    <citation type="journal article" date="2022" name="Nat. Plants">
        <title>Genomes of leafy and leafless Platanthera orchids illuminate the evolution of mycoheterotrophy.</title>
        <authorList>
            <person name="Li M.H."/>
            <person name="Liu K.W."/>
            <person name="Li Z."/>
            <person name="Lu H.C."/>
            <person name="Ye Q.L."/>
            <person name="Zhang D."/>
            <person name="Wang J.Y."/>
            <person name="Li Y.F."/>
            <person name="Zhong Z.M."/>
            <person name="Liu X."/>
            <person name="Yu X."/>
            <person name="Liu D.K."/>
            <person name="Tu X.D."/>
            <person name="Liu B."/>
            <person name="Hao Y."/>
            <person name="Liao X.Y."/>
            <person name="Jiang Y.T."/>
            <person name="Sun W.H."/>
            <person name="Chen J."/>
            <person name="Chen Y.Q."/>
            <person name="Ai Y."/>
            <person name="Zhai J.W."/>
            <person name="Wu S.S."/>
            <person name="Zhou Z."/>
            <person name="Hsiao Y.Y."/>
            <person name="Wu W.L."/>
            <person name="Chen Y.Y."/>
            <person name="Lin Y.F."/>
            <person name="Hsu J.L."/>
            <person name="Li C.Y."/>
            <person name="Wang Z.W."/>
            <person name="Zhao X."/>
            <person name="Zhong W.Y."/>
            <person name="Ma X.K."/>
            <person name="Ma L."/>
            <person name="Huang J."/>
            <person name="Chen G.Z."/>
            <person name="Huang M.Z."/>
            <person name="Huang L."/>
            <person name="Peng D.H."/>
            <person name="Luo Y.B."/>
            <person name="Zou S.Q."/>
            <person name="Chen S.P."/>
            <person name="Lan S."/>
            <person name="Tsai W.C."/>
            <person name="Van de Peer Y."/>
            <person name="Liu Z.J."/>
        </authorList>
    </citation>
    <scope>NUCLEOTIDE SEQUENCE [LARGE SCALE GENOMIC DNA]</scope>
    <source>
        <strain evidence="1">Lor288</strain>
    </source>
</reference>
<evidence type="ECO:0000313" key="2">
    <source>
        <dbReference type="Proteomes" id="UP001412067"/>
    </source>
</evidence>
<evidence type="ECO:0000313" key="1">
    <source>
        <dbReference type="EMBL" id="KAK8945800.1"/>
    </source>
</evidence>
<gene>
    <name evidence="1" type="ORF">KSP40_PGU013068</name>
</gene>
<protein>
    <recommendedName>
        <fullName evidence="3">Glycosyltransferase family 1 protein</fullName>
    </recommendedName>
</protein>
<comment type="caution">
    <text evidence="1">The sequence shown here is derived from an EMBL/GenBank/DDBJ whole genome shotgun (WGS) entry which is preliminary data.</text>
</comment>
<proteinExistence type="predicted"/>
<keyword evidence="2" id="KW-1185">Reference proteome</keyword>
<evidence type="ECO:0008006" key="3">
    <source>
        <dbReference type="Google" id="ProtNLM"/>
    </source>
</evidence>
<accession>A0ABR2LNH9</accession>
<sequence>MYTKIRIFTIHHKHIDIRHHFIRECVDKNKIRLVYIYTDLQRADIFTKPLDERNHLFFINQLGMINGEGLI</sequence>
<organism evidence="1 2">
    <name type="scientific">Platanthera guangdongensis</name>
    <dbReference type="NCBI Taxonomy" id="2320717"/>
    <lineage>
        <taxon>Eukaryota</taxon>
        <taxon>Viridiplantae</taxon>
        <taxon>Streptophyta</taxon>
        <taxon>Embryophyta</taxon>
        <taxon>Tracheophyta</taxon>
        <taxon>Spermatophyta</taxon>
        <taxon>Magnoliopsida</taxon>
        <taxon>Liliopsida</taxon>
        <taxon>Asparagales</taxon>
        <taxon>Orchidaceae</taxon>
        <taxon>Orchidoideae</taxon>
        <taxon>Orchideae</taxon>
        <taxon>Orchidinae</taxon>
        <taxon>Platanthera</taxon>
    </lineage>
</organism>
<dbReference type="EMBL" id="JBBWWR010000017">
    <property type="protein sequence ID" value="KAK8945800.1"/>
    <property type="molecule type" value="Genomic_DNA"/>
</dbReference>
<name>A0ABR2LNH9_9ASPA</name>